<name>A0A1Y3QXR3_9BACT</name>
<dbReference type="Proteomes" id="UP000195772">
    <property type="component" value="Unassembled WGS sequence"/>
</dbReference>
<keyword evidence="1" id="KW-0812">Transmembrane</keyword>
<protein>
    <submittedName>
        <fullName evidence="2">Uncharacterized protein</fullName>
    </submittedName>
</protein>
<keyword evidence="1" id="KW-1133">Transmembrane helix</keyword>
<comment type="caution">
    <text evidence="2">The sequence shown here is derived from an EMBL/GenBank/DDBJ whole genome shotgun (WGS) entry which is preliminary data.</text>
</comment>
<dbReference type="AlphaFoldDB" id="A0A1Y3QXR3"/>
<evidence type="ECO:0000256" key="1">
    <source>
        <dbReference type="SAM" id="Phobius"/>
    </source>
</evidence>
<reference evidence="3" key="1">
    <citation type="submission" date="2017-04" db="EMBL/GenBank/DDBJ databases">
        <title>Function of individual gut microbiota members based on whole genome sequencing of pure cultures obtained from chicken caecum.</title>
        <authorList>
            <person name="Medvecky M."/>
            <person name="Cejkova D."/>
            <person name="Polansky O."/>
            <person name="Karasova D."/>
            <person name="Kubasova T."/>
            <person name="Cizek A."/>
            <person name="Rychlik I."/>
        </authorList>
    </citation>
    <scope>NUCLEOTIDE SEQUENCE [LARGE SCALE GENOMIC DNA]</scope>
    <source>
        <strain evidence="3">An90</strain>
    </source>
</reference>
<feature type="transmembrane region" description="Helical" evidence="1">
    <location>
        <begin position="12"/>
        <end position="27"/>
    </location>
</feature>
<dbReference type="RefSeq" id="WP_087403273.1">
    <property type="nucleotide sequence ID" value="NZ_AP031440.1"/>
</dbReference>
<proteinExistence type="predicted"/>
<accession>A0A1Y3QXR3</accession>
<dbReference type="EMBL" id="NFHB01000009">
    <property type="protein sequence ID" value="OUN02199.1"/>
    <property type="molecule type" value="Genomic_DNA"/>
</dbReference>
<dbReference type="GeneID" id="59807178"/>
<evidence type="ECO:0000313" key="2">
    <source>
        <dbReference type="EMBL" id="OUN02199.1"/>
    </source>
</evidence>
<feature type="transmembrane region" description="Helical" evidence="1">
    <location>
        <begin position="33"/>
        <end position="55"/>
    </location>
</feature>
<sequence length="92" mass="10305">MDTLCSILFSRRTQGVLFGLILAAAILRNRTMWIITAAIVGTACAGMAIVAAAGLRRCGRAWRDFPDTPEYDAYARRREDELKRNDKNKIES</sequence>
<keyword evidence="1" id="KW-0472">Membrane</keyword>
<organism evidence="2 3">
    <name type="scientific">Alistipes onderdonkii</name>
    <dbReference type="NCBI Taxonomy" id="328813"/>
    <lineage>
        <taxon>Bacteria</taxon>
        <taxon>Pseudomonadati</taxon>
        <taxon>Bacteroidota</taxon>
        <taxon>Bacteroidia</taxon>
        <taxon>Bacteroidales</taxon>
        <taxon>Rikenellaceae</taxon>
        <taxon>Alistipes</taxon>
    </lineage>
</organism>
<evidence type="ECO:0000313" key="3">
    <source>
        <dbReference type="Proteomes" id="UP000195772"/>
    </source>
</evidence>
<gene>
    <name evidence="2" type="ORF">B5G41_12615</name>
</gene>